<organism evidence="2 3">
    <name type="scientific">Sphaceloma murrayae</name>
    <dbReference type="NCBI Taxonomy" id="2082308"/>
    <lineage>
        <taxon>Eukaryota</taxon>
        <taxon>Fungi</taxon>
        <taxon>Dikarya</taxon>
        <taxon>Ascomycota</taxon>
        <taxon>Pezizomycotina</taxon>
        <taxon>Dothideomycetes</taxon>
        <taxon>Dothideomycetidae</taxon>
        <taxon>Myriangiales</taxon>
        <taxon>Elsinoaceae</taxon>
        <taxon>Sphaceloma</taxon>
    </lineage>
</organism>
<comment type="caution">
    <text evidence="2">The sequence shown here is derived from an EMBL/GenBank/DDBJ whole genome shotgun (WGS) entry which is preliminary data.</text>
</comment>
<evidence type="ECO:0000313" key="2">
    <source>
        <dbReference type="EMBL" id="PNS17814.1"/>
    </source>
</evidence>
<reference evidence="2 3" key="1">
    <citation type="submission" date="2017-06" db="EMBL/GenBank/DDBJ databases">
        <title>Draft genome sequence of a variant of Elsinoe murrayae.</title>
        <authorList>
            <person name="Cheng Q."/>
        </authorList>
    </citation>
    <scope>NUCLEOTIDE SEQUENCE [LARGE SCALE GENOMIC DNA]</scope>
    <source>
        <strain evidence="2 3">CQ-2017a</strain>
    </source>
</reference>
<evidence type="ECO:0000313" key="3">
    <source>
        <dbReference type="Proteomes" id="UP000243797"/>
    </source>
</evidence>
<evidence type="ECO:0000256" key="1">
    <source>
        <dbReference type="SAM" id="MobiDB-lite"/>
    </source>
</evidence>
<feature type="compositionally biased region" description="Polar residues" evidence="1">
    <location>
        <begin position="293"/>
        <end position="314"/>
    </location>
</feature>
<keyword evidence="3" id="KW-1185">Reference proteome</keyword>
<feature type="region of interest" description="Disordered" evidence="1">
    <location>
        <begin position="293"/>
        <end position="389"/>
    </location>
</feature>
<feature type="compositionally biased region" description="Basic residues" evidence="1">
    <location>
        <begin position="373"/>
        <end position="384"/>
    </location>
</feature>
<feature type="region of interest" description="Disordered" evidence="1">
    <location>
        <begin position="482"/>
        <end position="506"/>
    </location>
</feature>
<feature type="compositionally biased region" description="Basic residues" evidence="1">
    <location>
        <begin position="317"/>
        <end position="326"/>
    </location>
</feature>
<proteinExistence type="predicted"/>
<sequence>MDPSVSYPPLQHHLRTPPVRPVTDAVPLRCNICPKKPDFSDISHLLTHIASKAHLSTYYKTKVRSAQEHASRVLIDEYDSWYARYRIEDLMSERMSMKEHKRKLKASQATNAAPFRSVVNALQHPHMLYEFDELVDPLLHDSVVKQEPDRGTIAPSIEDEYQYDGDTWPPLPWTYGPHGYIQQFGADAEEDGVPTIDSYPETPSSRPTQLFDTMSLFAFDDTIQEEDLKNRDSTLLKGIIWPGMDLFDSATPEMRRKRNQKKSLEVVDRLEATSKEVEATEVVYTPEISVQKSRPITGFPHSSVSPVKRATSSPAKAPRKSTTRRKPLADKSTHATPRAPRKSRARTTSARVTTKARKTEPNTTSTAGSSLAKPKRGRKPKHTTVQHEAESTIETTIHDLENLNTPFTYRESGDDQIRLAAFRPTEPLSHFGGQGSYGIHTTSDDVHTLHDPFDASSVQYDANMLPTWDFLGQELSPMMSNPLFTESQHAADDDDENTISAPMSEQ</sequence>
<dbReference type="AlphaFoldDB" id="A0A2K1QRW3"/>
<dbReference type="Proteomes" id="UP000243797">
    <property type="component" value="Unassembled WGS sequence"/>
</dbReference>
<dbReference type="InParanoid" id="A0A2K1QRW3"/>
<gene>
    <name evidence="2" type="ORF">CAC42_3209</name>
</gene>
<name>A0A2K1QRW3_9PEZI</name>
<dbReference type="OrthoDB" id="5428259at2759"/>
<dbReference type="STRING" id="2082308.A0A2K1QRW3"/>
<protein>
    <submittedName>
        <fullName evidence="2">Uncharacterized protein</fullName>
    </submittedName>
</protein>
<dbReference type="EMBL" id="NKHZ01000049">
    <property type="protein sequence ID" value="PNS17814.1"/>
    <property type="molecule type" value="Genomic_DNA"/>
</dbReference>
<accession>A0A2K1QRW3</accession>